<name>A0A926LAN2_9ACTN</name>
<evidence type="ECO:0000256" key="1">
    <source>
        <dbReference type="SAM" id="MobiDB-lite"/>
    </source>
</evidence>
<evidence type="ECO:0000313" key="3">
    <source>
        <dbReference type="Proteomes" id="UP000621210"/>
    </source>
</evidence>
<proteinExistence type="predicted"/>
<accession>A0A926LAN2</accession>
<reference evidence="2" key="1">
    <citation type="submission" date="2020-09" db="EMBL/GenBank/DDBJ databases">
        <title>Streptomyces grisecoloratus sp. nov., isolated from cotton soil.</title>
        <authorList>
            <person name="Xing L."/>
        </authorList>
    </citation>
    <scope>NUCLEOTIDE SEQUENCE</scope>
    <source>
        <strain evidence="2">TRM S81-3</strain>
    </source>
</reference>
<sequence>MIWSPALPGAALRVMRRAAGWRALQVALLVGGVFVLGLLFGERAQAAEGVPPAKDVVGTVADVVPAATGGSEAPGERDGAGAKPAGETSASLVPDLRPVTGHVVRSVQDRVVRPVDDLVRMVSEDLESARSKAPPLELLPLEPLPSLPAPPPLPAVPDMPSLPAVPEAPVLPAVPAPPALPDVSDPHPDLPAAPVSPAASQPGHDPAATASSAAAPTSGAPYGPRLADGAAHPTAHGDTHRSAAAHAPARPAPAGDPDGALGNGSAADNGTPRHGDAHAVTLHHQVPLRLVPGAVVRADSDEVQDRYRDIPVSPA</sequence>
<feature type="compositionally biased region" description="Low complexity" evidence="1">
    <location>
        <begin position="242"/>
        <end position="260"/>
    </location>
</feature>
<feature type="region of interest" description="Disordered" evidence="1">
    <location>
        <begin position="176"/>
        <end position="284"/>
    </location>
</feature>
<gene>
    <name evidence="2" type="ORF">H0H10_28795</name>
</gene>
<organism evidence="2 3">
    <name type="scientific">Streptomyces griseicoloratus</name>
    <dbReference type="NCBI Taxonomy" id="2752516"/>
    <lineage>
        <taxon>Bacteria</taxon>
        <taxon>Bacillati</taxon>
        <taxon>Actinomycetota</taxon>
        <taxon>Actinomycetes</taxon>
        <taxon>Kitasatosporales</taxon>
        <taxon>Streptomycetaceae</taxon>
        <taxon>Streptomyces</taxon>
    </lineage>
</organism>
<protein>
    <submittedName>
        <fullName evidence="2">Uncharacterized protein</fullName>
    </submittedName>
</protein>
<reference evidence="2" key="2">
    <citation type="submission" date="2020-09" db="EMBL/GenBank/DDBJ databases">
        <authorList>
            <person name="Luo X."/>
        </authorList>
    </citation>
    <scope>NUCLEOTIDE SEQUENCE</scope>
    <source>
        <strain evidence="2">TRM S81-3</strain>
    </source>
</reference>
<feature type="compositionally biased region" description="Low complexity" evidence="1">
    <location>
        <begin position="192"/>
        <end position="221"/>
    </location>
</feature>
<dbReference type="RefSeq" id="WP_188184049.1">
    <property type="nucleotide sequence ID" value="NZ_JACVQF010000220.1"/>
</dbReference>
<feature type="region of interest" description="Disordered" evidence="1">
    <location>
        <begin position="67"/>
        <end position="97"/>
    </location>
</feature>
<dbReference type="AlphaFoldDB" id="A0A926LAN2"/>
<comment type="caution">
    <text evidence="2">The sequence shown here is derived from an EMBL/GenBank/DDBJ whole genome shotgun (WGS) entry which is preliminary data.</text>
</comment>
<evidence type="ECO:0000313" key="2">
    <source>
        <dbReference type="EMBL" id="MBD0423108.1"/>
    </source>
</evidence>
<keyword evidence="3" id="KW-1185">Reference proteome</keyword>
<dbReference type="Proteomes" id="UP000621210">
    <property type="component" value="Unassembled WGS sequence"/>
</dbReference>
<dbReference type="EMBL" id="JACVQF010000220">
    <property type="protein sequence ID" value="MBD0423108.1"/>
    <property type="molecule type" value="Genomic_DNA"/>
</dbReference>